<evidence type="ECO:0000313" key="4">
    <source>
        <dbReference type="Proteomes" id="UP000650994"/>
    </source>
</evidence>
<dbReference type="STRING" id="1434701.SAMN05443634_11468"/>
<dbReference type="EMBL" id="FRBH01000014">
    <property type="protein sequence ID" value="SHL68955.1"/>
    <property type="molecule type" value="Genomic_DNA"/>
</dbReference>
<evidence type="ECO:0008006" key="5">
    <source>
        <dbReference type="Google" id="ProtNLM"/>
    </source>
</evidence>
<organism evidence="2 3">
    <name type="scientific">Chishuiella changwenlii</name>
    <dbReference type="NCBI Taxonomy" id="1434701"/>
    <lineage>
        <taxon>Bacteria</taxon>
        <taxon>Pseudomonadati</taxon>
        <taxon>Bacteroidota</taxon>
        <taxon>Flavobacteriia</taxon>
        <taxon>Flavobacteriales</taxon>
        <taxon>Weeksellaceae</taxon>
        <taxon>Chishuiella</taxon>
    </lineage>
</organism>
<reference evidence="3" key="3">
    <citation type="submission" date="2016-11" db="EMBL/GenBank/DDBJ databases">
        <authorList>
            <person name="Varghese N."/>
            <person name="Submissions S."/>
        </authorList>
    </citation>
    <scope>NUCLEOTIDE SEQUENCE [LARGE SCALE GENOMIC DNA]</scope>
    <source>
        <strain evidence="3">DSM 27989</strain>
    </source>
</reference>
<dbReference type="OrthoDB" id="978691at2"/>
<dbReference type="RefSeq" id="WP_072933989.1">
    <property type="nucleotide sequence ID" value="NZ_BMFL01000023.1"/>
</dbReference>
<dbReference type="Proteomes" id="UP000650994">
    <property type="component" value="Unassembled WGS sequence"/>
</dbReference>
<name>A0A1M7CP23_9FLAO</name>
<reference evidence="1" key="1">
    <citation type="journal article" date="2014" name="Int. J. Syst. Evol. Microbiol.">
        <title>Complete genome of a new Firmicutes species belonging to the dominant human colonic microbiota ('Ruminococcus bicirculans') reveals two chromosomes and a selective capacity to utilize plant glucans.</title>
        <authorList>
            <consortium name="NISC Comparative Sequencing Program"/>
            <person name="Wegmann U."/>
            <person name="Louis P."/>
            <person name="Goesmann A."/>
            <person name="Henrissat B."/>
            <person name="Duncan S.H."/>
            <person name="Flint H.J."/>
        </authorList>
    </citation>
    <scope>NUCLEOTIDE SEQUENCE</scope>
    <source>
        <strain evidence="1">CGMCC 1.12707</strain>
    </source>
</reference>
<dbReference type="Proteomes" id="UP000184120">
    <property type="component" value="Unassembled WGS sequence"/>
</dbReference>
<evidence type="ECO:0000313" key="2">
    <source>
        <dbReference type="EMBL" id="SHL68955.1"/>
    </source>
</evidence>
<keyword evidence="4" id="KW-1185">Reference proteome</keyword>
<sequence>MNLADDSRIWIFQANRKFSQEEKEAITAKLNIFIEDWNAHGAVLLADFKLPYDQFIVVGVDENQAAASGCSIDKLTKLIREIDADYSFDLLNRMLVSYENQEEVIIEKLPTFKQLVKEGAINNVRVFNNGISSLKEFNQNWLLPLEESWAKTLLN</sequence>
<evidence type="ECO:0000313" key="1">
    <source>
        <dbReference type="EMBL" id="GGF09631.1"/>
    </source>
</evidence>
<dbReference type="EMBL" id="BMFL01000023">
    <property type="protein sequence ID" value="GGF09631.1"/>
    <property type="molecule type" value="Genomic_DNA"/>
</dbReference>
<reference evidence="4" key="4">
    <citation type="journal article" date="2019" name="Int. J. Syst. Evol. Microbiol.">
        <title>The Global Catalogue of Microorganisms (GCM) 10K type strain sequencing project: providing services to taxonomists for standard genome sequencing and annotation.</title>
        <authorList>
            <consortium name="The Broad Institute Genomics Platform"/>
            <consortium name="The Broad Institute Genome Sequencing Center for Infectious Disease"/>
            <person name="Wu L."/>
            <person name="Ma J."/>
        </authorList>
    </citation>
    <scope>NUCLEOTIDE SEQUENCE [LARGE SCALE GENOMIC DNA]</scope>
    <source>
        <strain evidence="4">CGMCC 1.12707</strain>
    </source>
</reference>
<reference evidence="2" key="2">
    <citation type="submission" date="2016-11" db="EMBL/GenBank/DDBJ databases">
        <authorList>
            <person name="Jaros S."/>
            <person name="Januszkiewicz K."/>
            <person name="Wedrychowicz H."/>
        </authorList>
    </citation>
    <scope>NUCLEOTIDE SEQUENCE [LARGE SCALE GENOMIC DNA]</scope>
    <source>
        <strain evidence="2">DSM 27989</strain>
    </source>
</reference>
<protein>
    <recommendedName>
        <fullName evidence="5">ABC transporter ATPase</fullName>
    </recommendedName>
</protein>
<evidence type="ECO:0000313" key="3">
    <source>
        <dbReference type="Proteomes" id="UP000184120"/>
    </source>
</evidence>
<reference evidence="1" key="5">
    <citation type="submission" date="2024-05" db="EMBL/GenBank/DDBJ databases">
        <authorList>
            <person name="Sun Q."/>
            <person name="Zhou Y."/>
        </authorList>
    </citation>
    <scope>NUCLEOTIDE SEQUENCE</scope>
    <source>
        <strain evidence="1">CGMCC 1.12707</strain>
    </source>
</reference>
<gene>
    <name evidence="1" type="ORF">GCM10010984_28480</name>
    <name evidence="2" type="ORF">SAMN05443634_11468</name>
</gene>
<proteinExistence type="predicted"/>
<dbReference type="AlphaFoldDB" id="A0A1M7CP23"/>
<accession>A0A1M7CP23</accession>